<proteinExistence type="predicted"/>
<evidence type="ECO:0000313" key="2">
    <source>
        <dbReference type="EMBL" id="MBA5225006.1"/>
    </source>
</evidence>
<dbReference type="EMBL" id="JACERG010000017">
    <property type="protein sequence ID" value="MBA5225006.1"/>
    <property type="molecule type" value="Genomic_DNA"/>
</dbReference>
<dbReference type="RefSeq" id="WP_191854436.1">
    <property type="nucleotide sequence ID" value="NZ_JACERG010000017.1"/>
</dbReference>
<sequence length="94" mass="10080">MARQPGRLLREQDTVSDLSGPVAPMAGHTGFTSYRKGLVMLGIVAAVLFFISFLINAADFSTNDVFSSTNVMLLGLTALALHVAGIGSTWPRRR</sequence>
<protein>
    <submittedName>
        <fullName evidence="2">Uncharacterized protein</fullName>
    </submittedName>
</protein>
<comment type="caution">
    <text evidence="2">The sequence shown here is derived from an EMBL/GenBank/DDBJ whole genome shotgun (WGS) entry which is preliminary data.</text>
</comment>
<feature type="transmembrane region" description="Helical" evidence="1">
    <location>
        <begin position="70"/>
        <end position="90"/>
    </location>
</feature>
<evidence type="ECO:0000313" key="3">
    <source>
        <dbReference type="Proteomes" id="UP000587608"/>
    </source>
</evidence>
<reference evidence="2 3" key="1">
    <citation type="submission" date="2020-07" db="EMBL/GenBank/DDBJ databases">
        <title>Differential regulation of undecylprodigiosin biosynthesis in the yeast-scavenging Streptomyces strain MBK6.</title>
        <authorList>
            <person name="Baral B."/>
            <person name="Siitonen V."/>
            <person name="Laughlin M."/>
            <person name="Yamada K."/>
            <person name="Ilomaeki M."/>
            <person name="Metsae-Ketelae M."/>
            <person name="Niemi J."/>
        </authorList>
    </citation>
    <scope>NUCLEOTIDE SEQUENCE [LARGE SCALE GENOMIC DNA]</scope>
    <source>
        <strain evidence="2 3">MBK6</strain>
    </source>
</reference>
<keyword evidence="1" id="KW-1133">Transmembrane helix</keyword>
<organism evidence="2 3">
    <name type="scientific">Streptomyces griseoaurantiacus</name>
    <dbReference type="NCBI Taxonomy" id="68213"/>
    <lineage>
        <taxon>Bacteria</taxon>
        <taxon>Bacillati</taxon>
        <taxon>Actinomycetota</taxon>
        <taxon>Actinomycetes</taxon>
        <taxon>Kitasatosporales</taxon>
        <taxon>Streptomycetaceae</taxon>
        <taxon>Streptomyces</taxon>
        <taxon>Streptomyces aurantiacus group</taxon>
    </lineage>
</organism>
<keyword evidence="1" id="KW-0472">Membrane</keyword>
<feature type="transmembrane region" description="Helical" evidence="1">
    <location>
        <begin position="38"/>
        <end position="58"/>
    </location>
</feature>
<gene>
    <name evidence="2" type="ORF">H1X69_26945</name>
</gene>
<evidence type="ECO:0000256" key="1">
    <source>
        <dbReference type="SAM" id="Phobius"/>
    </source>
</evidence>
<keyword evidence="1" id="KW-0812">Transmembrane</keyword>
<dbReference type="Proteomes" id="UP000587608">
    <property type="component" value="Unassembled WGS sequence"/>
</dbReference>
<name>A0A7W2DY38_9ACTN</name>
<accession>A0A7W2DY38</accession>
<dbReference type="AlphaFoldDB" id="A0A7W2DY38"/>